<proteinExistence type="predicted"/>
<dbReference type="RefSeq" id="WP_216802148.1">
    <property type="nucleotide sequence ID" value="NZ_CP076723.1"/>
</dbReference>
<dbReference type="PANTHER" id="PTHR30348">
    <property type="entry name" value="UNCHARACTERIZED PROTEIN YECE"/>
    <property type="match status" value="1"/>
</dbReference>
<evidence type="ECO:0000313" key="1">
    <source>
        <dbReference type="EMBL" id="QWV95458.1"/>
    </source>
</evidence>
<accession>A0ABX8JCE8</accession>
<keyword evidence="2" id="KW-1185">Reference proteome</keyword>
<name>A0ABX8JCE8_9BACT</name>
<gene>
    <name evidence="1" type="ORF">KP004_09895</name>
</gene>
<evidence type="ECO:0000313" key="2">
    <source>
        <dbReference type="Proteomes" id="UP000683557"/>
    </source>
</evidence>
<sequence>MAPGKIRIGTCSWTESSLIESGAFYPRGAGTPKARLKFYASRFDTVEIESSYYQIPTVAMAQAWVDRTPAGFLFHVKAFGALTGHNIDPRRLPDDLRGMLAPGDLEREELHVAEPALLKAMAQALLDALEPLRQAHRMGFVIFQFPPWFGYKKANLDYLRYCKELMSGIPIAVEFRHGSWFTAHHRDEVFAYLKEHKITYITCDEPQYGNLSTAPFHPDATTGIAYLRLHGRNGDSWHSDVPGDEYLYPESELQEISRHALRLSETARTTFVMFNNCRCGYAMQNALDMRRHCRRFGEEQPPGEKPGE</sequence>
<organism evidence="1 2">
    <name type="scientific">Geomonas oryzisoli</name>
    <dbReference type="NCBI Taxonomy" id="2847992"/>
    <lineage>
        <taxon>Bacteria</taxon>
        <taxon>Pseudomonadati</taxon>
        <taxon>Thermodesulfobacteriota</taxon>
        <taxon>Desulfuromonadia</taxon>
        <taxon>Geobacterales</taxon>
        <taxon>Geobacteraceae</taxon>
        <taxon>Geomonas</taxon>
    </lineage>
</organism>
<dbReference type="Pfam" id="PF01904">
    <property type="entry name" value="DUF72"/>
    <property type="match status" value="1"/>
</dbReference>
<protein>
    <submittedName>
        <fullName evidence="1">DUF72 domain-containing protein</fullName>
    </submittedName>
</protein>
<dbReference type="EMBL" id="CP076723">
    <property type="protein sequence ID" value="QWV95458.1"/>
    <property type="molecule type" value="Genomic_DNA"/>
</dbReference>
<dbReference type="InterPro" id="IPR002763">
    <property type="entry name" value="DUF72"/>
</dbReference>
<reference evidence="1 2" key="1">
    <citation type="submission" date="2021-06" db="EMBL/GenBank/DDBJ databases">
        <title>Gemonas diversity in paddy soil.</title>
        <authorList>
            <person name="Liu G."/>
        </authorList>
    </citation>
    <scope>NUCLEOTIDE SEQUENCE [LARGE SCALE GENOMIC DNA]</scope>
    <source>
        <strain evidence="1 2">RG10</strain>
    </source>
</reference>
<dbReference type="Proteomes" id="UP000683557">
    <property type="component" value="Chromosome"/>
</dbReference>
<dbReference type="PANTHER" id="PTHR30348:SF13">
    <property type="entry name" value="UPF0759 PROTEIN YUNF"/>
    <property type="match status" value="1"/>
</dbReference>